<evidence type="ECO:0000256" key="1">
    <source>
        <dbReference type="SAM" id="Phobius"/>
    </source>
</evidence>
<keyword evidence="1" id="KW-1133">Transmembrane helix</keyword>
<feature type="transmembrane region" description="Helical" evidence="1">
    <location>
        <begin position="53"/>
        <end position="71"/>
    </location>
</feature>
<reference evidence="2 3" key="1">
    <citation type="submission" date="2023-10" db="EMBL/GenBank/DDBJ databases">
        <title>Y20.</title>
        <authorList>
            <person name="Zhang G."/>
            <person name="Ding Y."/>
        </authorList>
    </citation>
    <scope>NUCLEOTIDE SEQUENCE [LARGE SCALE GENOMIC DNA]</scope>
    <source>
        <strain evidence="2 3">Y20</strain>
    </source>
</reference>
<keyword evidence="1" id="KW-0472">Membrane</keyword>
<keyword evidence="3" id="KW-1185">Reference proteome</keyword>
<dbReference type="Proteomes" id="UP001329313">
    <property type="component" value="Chromosome"/>
</dbReference>
<gene>
    <name evidence="2" type="ORF">RYJ27_12355</name>
</gene>
<organism evidence="2 3">
    <name type="scientific">Microbacterium limosum</name>
    <dbReference type="NCBI Taxonomy" id="3079935"/>
    <lineage>
        <taxon>Bacteria</taxon>
        <taxon>Bacillati</taxon>
        <taxon>Actinomycetota</taxon>
        <taxon>Actinomycetes</taxon>
        <taxon>Micrococcales</taxon>
        <taxon>Microbacteriaceae</taxon>
        <taxon>Microbacterium</taxon>
    </lineage>
</organism>
<keyword evidence="1" id="KW-0812">Transmembrane</keyword>
<sequence>MCIVFAADDGLQLHERAGWAALDAFPEMGTTALFLEYLVFDAPMTALEDGGEIVTMSFVVSFLFAVAFAGHRPDARAWPSRQTRGRTNR</sequence>
<dbReference type="KEGG" id="mliy:RYJ27_12355"/>
<evidence type="ECO:0000313" key="3">
    <source>
        <dbReference type="Proteomes" id="UP001329313"/>
    </source>
</evidence>
<name>A0AAU0MG61_9MICO</name>
<proteinExistence type="predicted"/>
<dbReference type="RefSeq" id="WP_330170594.1">
    <property type="nucleotide sequence ID" value="NZ_CP137080.1"/>
</dbReference>
<dbReference type="AlphaFoldDB" id="A0AAU0MG61"/>
<accession>A0AAU0MG61</accession>
<dbReference type="EMBL" id="CP137080">
    <property type="protein sequence ID" value="WOQ69471.1"/>
    <property type="molecule type" value="Genomic_DNA"/>
</dbReference>
<protein>
    <submittedName>
        <fullName evidence="2">Uncharacterized protein</fullName>
    </submittedName>
</protein>
<evidence type="ECO:0000313" key="2">
    <source>
        <dbReference type="EMBL" id="WOQ69471.1"/>
    </source>
</evidence>